<sequence length="544" mass="60466">MKYLLLLLLSLAHLAVTTLASPEDVYNKLYLTDESELHYVGELTIQGQIPSYVRGRSIHNGCGGFGMGPHSFSHVFDCYAKLHSWNFESDGTVTFSSQFMQTNFYNQSVEMDDIWPSIYFGVESPRFSMKDRMAALMNSKPTDSVETYDNLNVNLWDFGLTTPDGSEKMLLALTDGLNFRGVGAETLSTHMFAFDDLSSTTNGTTSSAHPKYIPGTKTSVNYYIQPNNMVSSKGKLSLYKHEYGSTSINTFFEAEIPSINYMHSISVTPNYAIVFLNNCHFSESCVMGSMEKNWKGVASCFSWDDSLDSTTILVIGLDDGEIKMTSKAPPLFTLHHANAYEEDGSVVLDLCAFEDSTILQTTVFQSAVLLDQDARDAYKEAFVPPRYHRLILKGDGKDAEESVIPSFLDGQEFPFDFPLTNPKNAGQKHCIVYGQDSPFAGGSDHYSATAWVKLNVCTEEVQVFTLENHFATGDASFVPDPSSDDEDAGVLMTAWIDGTGEGTTYFRIIDAMTMEEVATIHFKDDDDKKIIMPYAFHGIWIPGN</sequence>
<keyword evidence="4 5" id="KW-0408">Iron</keyword>
<keyword evidence="8" id="KW-1185">Reference proteome</keyword>
<feature type="signal peptide" evidence="6">
    <location>
        <begin position="1"/>
        <end position="20"/>
    </location>
</feature>
<evidence type="ECO:0000256" key="1">
    <source>
        <dbReference type="ARBA" id="ARBA00006787"/>
    </source>
</evidence>
<feature type="binding site" evidence="5">
    <location>
        <position position="537"/>
    </location>
    <ligand>
        <name>Fe cation</name>
        <dbReference type="ChEBI" id="CHEBI:24875"/>
        <note>catalytic</note>
    </ligand>
</feature>
<dbReference type="PANTHER" id="PTHR10543">
    <property type="entry name" value="BETA-CAROTENE DIOXYGENASE"/>
    <property type="match status" value="1"/>
</dbReference>
<dbReference type="AlphaFoldDB" id="A0A9W7C213"/>
<keyword evidence="2 5" id="KW-0479">Metal-binding</keyword>
<dbReference type="InterPro" id="IPR004294">
    <property type="entry name" value="Carotenoid_Oase"/>
</dbReference>
<evidence type="ECO:0000313" key="7">
    <source>
        <dbReference type="EMBL" id="GMI01772.1"/>
    </source>
</evidence>
<keyword evidence="3" id="KW-0560">Oxidoreductase</keyword>
<feature type="binding site" evidence="5">
    <location>
        <position position="209"/>
    </location>
    <ligand>
        <name>Fe cation</name>
        <dbReference type="ChEBI" id="CHEBI:24875"/>
        <note>catalytic</note>
    </ligand>
</feature>
<dbReference type="GO" id="GO:0046872">
    <property type="term" value="F:metal ion binding"/>
    <property type="evidence" value="ECO:0007669"/>
    <property type="project" value="UniProtKB-KW"/>
</dbReference>
<comment type="cofactor">
    <cofactor evidence="5">
        <name>Fe(2+)</name>
        <dbReference type="ChEBI" id="CHEBI:29033"/>
    </cofactor>
    <text evidence="5">Binds 1 Fe(2+) ion per subunit.</text>
</comment>
<feature type="binding site" evidence="5">
    <location>
        <position position="335"/>
    </location>
    <ligand>
        <name>Fe cation</name>
        <dbReference type="ChEBI" id="CHEBI:24875"/>
        <note>catalytic</note>
    </ligand>
</feature>
<keyword evidence="6" id="KW-0732">Signal</keyword>
<proteinExistence type="inferred from homology"/>
<dbReference type="GO" id="GO:0010436">
    <property type="term" value="F:carotenoid dioxygenase activity"/>
    <property type="evidence" value="ECO:0007669"/>
    <property type="project" value="TreeGrafter"/>
</dbReference>
<evidence type="ECO:0000313" key="8">
    <source>
        <dbReference type="Proteomes" id="UP001165122"/>
    </source>
</evidence>
<evidence type="ECO:0000256" key="4">
    <source>
        <dbReference type="ARBA" id="ARBA00023004"/>
    </source>
</evidence>
<dbReference type="Pfam" id="PF03055">
    <property type="entry name" value="RPE65"/>
    <property type="match status" value="1"/>
</dbReference>
<dbReference type="Proteomes" id="UP001165122">
    <property type="component" value="Unassembled WGS sequence"/>
</dbReference>
<accession>A0A9W7C213</accession>
<organism evidence="7 8">
    <name type="scientific">Triparma laevis f. longispina</name>
    <dbReference type="NCBI Taxonomy" id="1714387"/>
    <lineage>
        <taxon>Eukaryota</taxon>
        <taxon>Sar</taxon>
        <taxon>Stramenopiles</taxon>
        <taxon>Ochrophyta</taxon>
        <taxon>Bolidophyceae</taxon>
        <taxon>Parmales</taxon>
        <taxon>Triparmaceae</taxon>
        <taxon>Triparma</taxon>
    </lineage>
</organism>
<comment type="caution">
    <text evidence="7">The sequence shown here is derived from an EMBL/GenBank/DDBJ whole genome shotgun (WGS) entry which is preliminary data.</text>
</comment>
<dbReference type="EMBL" id="BRXW01000037">
    <property type="protein sequence ID" value="GMI01772.1"/>
    <property type="molecule type" value="Genomic_DNA"/>
</dbReference>
<evidence type="ECO:0000256" key="6">
    <source>
        <dbReference type="SAM" id="SignalP"/>
    </source>
</evidence>
<feature type="chain" id="PRO_5040885725" description="Carotenoid oxygenase" evidence="6">
    <location>
        <begin position="21"/>
        <end position="544"/>
    </location>
</feature>
<dbReference type="GO" id="GO:0016121">
    <property type="term" value="P:carotene catabolic process"/>
    <property type="evidence" value="ECO:0007669"/>
    <property type="project" value="TreeGrafter"/>
</dbReference>
<gene>
    <name evidence="7" type="ORF">TrLO_g3126</name>
</gene>
<evidence type="ECO:0000256" key="2">
    <source>
        <dbReference type="ARBA" id="ARBA00022723"/>
    </source>
</evidence>
<dbReference type="OrthoDB" id="407010at2759"/>
<name>A0A9W7C213_9STRA</name>
<comment type="similarity">
    <text evidence="1">Belongs to the carotenoid oxygenase family.</text>
</comment>
<evidence type="ECO:0000256" key="5">
    <source>
        <dbReference type="PIRSR" id="PIRSR604294-1"/>
    </source>
</evidence>
<dbReference type="PANTHER" id="PTHR10543:SF24">
    <property type="entry name" value="CAROTENOID ISOMEROOXYGENASE"/>
    <property type="match status" value="1"/>
</dbReference>
<evidence type="ECO:0000256" key="3">
    <source>
        <dbReference type="ARBA" id="ARBA00023002"/>
    </source>
</evidence>
<reference evidence="8" key="1">
    <citation type="journal article" date="2023" name="Commun. Biol.">
        <title>Genome analysis of Parmales, the sister group of diatoms, reveals the evolutionary specialization of diatoms from phago-mixotrophs to photoautotrophs.</title>
        <authorList>
            <person name="Ban H."/>
            <person name="Sato S."/>
            <person name="Yoshikawa S."/>
            <person name="Yamada K."/>
            <person name="Nakamura Y."/>
            <person name="Ichinomiya M."/>
            <person name="Sato N."/>
            <person name="Blanc-Mathieu R."/>
            <person name="Endo H."/>
            <person name="Kuwata A."/>
            <person name="Ogata H."/>
        </authorList>
    </citation>
    <scope>NUCLEOTIDE SEQUENCE [LARGE SCALE GENOMIC DNA]</scope>
    <source>
        <strain evidence="8">NIES 3700</strain>
    </source>
</reference>
<feature type="binding site" evidence="5">
    <location>
        <position position="263"/>
    </location>
    <ligand>
        <name>Fe cation</name>
        <dbReference type="ChEBI" id="CHEBI:24875"/>
        <note>catalytic</note>
    </ligand>
</feature>
<evidence type="ECO:0008006" key="9">
    <source>
        <dbReference type="Google" id="ProtNLM"/>
    </source>
</evidence>
<protein>
    <recommendedName>
        <fullName evidence="9">Carotenoid oxygenase</fullName>
    </recommendedName>
</protein>